<accession>A0AAW8TEP7</accession>
<evidence type="ECO:0008006" key="4">
    <source>
        <dbReference type="Google" id="ProtNLM"/>
    </source>
</evidence>
<reference evidence="2" key="1">
    <citation type="submission" date="2023-03" db="EMBL/GenBank/DDBJ databases">
        <authorList>
            <person name="Shen W."/>
            <person name="Cai J."/>
        </authorList>
    </citation>
    <scope>NUCLEOTIDE SEQUENCE</scope>
    <source>
        <strain evidence="2">Y15</strain>
    </source>
</reference>
<evidence type="ECO:0000313" key="2">
    <source>
        <dbReference type="EMBL" id="MDT2546290.1"/>
    </source>
</evidence>
<dbReference type="EMBL" id="JARPXL010000027">
    <property type="protein sequence ID" value="MDT2546290.1"/>
    <property type="molecule type" value="Genomic_DNA"/>
</dbReference>
<comment type="caution">
    <text evidence="2">The sequence shown here is derived from an EMBL/GenBank/DDBJ whole genome shotgun (WGS) entry which is preliminary data.</text>
</comment>
<feature type="transmembrane region" description="Helical" evidence="1">
    <location>
        <begin position="54"/>
        <end position="72"/>
    </location>
</feature>
<keyword evidence="1" id="KW-0812">Transmembrane</keyword>
<keyword evidence="1" id="KW-0472">Membrane</keyword>
<keyword evidence="1" id="KW-1133">Transmembrane helix</keyword>
<evidence type="ECO:0000313" key="3">
    <source>
        <dbReference type="Proteomes" id="UP001254770"/>
    </source>
</evidence>
<evidence type="ECO:0000256" key="1">
    <source>
        <dbReference type="SAM" id="Phobius"/>
    </source>
</evidence>
<sequence>MKAVRRDGVSIREKNLFYQGKLDESIDKKIGLLITVGGFSVIIILFLIKKRELSVEISTIISVILMSYLLTLKRYLKKQKENDLVICEKGILLGDRMIKTEEIDYVSLKLYFVKRNVSAYFPLLILKSGEEVPIPKEVRGMNNKRFERGLLKYKHKAGKSDPTKKATLCRQRETIAKNERGR</sequence>
<name>A0AAW8TEP7_9ENTE</name>
<feature type="transmembrane region" description="Helical" evidence="1">
    <location>
        <begin position="30"/>
        <end position="48"/>
    </location>
</feature>
<gene>
    <name evidence="2" type="ORF">P7D69_18240</name>
</gene>
<dbReference type="AlphaFoldDB" id="A0AAW8TEP7"/>
<proteinExistence type="predicted"/>
<organism evidence="2 3">
    <name type="scientific">Enterococcus raffinosus</name>
    <dbReference type="NCBI Taxonomy" id="71452"/>
    <lineage>
        <taxon>Bacteria</taxon>
        <taxon>Bacillati</taxon>
        <taxon>Bacillota</taxon>
        <taxon>Bacilli</taxon>
        <taxon>Lactobacillales</taxon>
        <taxon>Enterococcaceae</taxon>
        <taxon>Enterococcus</taxon>
    </lineage>
</organism>
<protein>
    <recommendedName>
        <fullName evidence="4">YcxB-like protein domain-containing protein</fullName>
    </recommendedName>
</protein>
<dbReference type="Proteomes" id="UP001254770">
    <property type="component" value="Unassembled WGS sequence"/>
</dbReference>
<dbReference type="RefSeq" id="WP_035016122.1">
    <property type="nucleotide sequence ID" value="NZ_CP104393.1"/>
</dbReference>